<feature type="compositionally biased region" description="Basic and acidic residues" evidence="2">
    <location>
        <begin position="102"/>
        <end position="114"/>
    </location>
</feature>
<reference evidence="3 4" key="1">
    <citation type="journal article" date="2018" name="Nat. Ecol. Evol.">
        <title>Genomic signatures of mitonuclear coevolution across populations of Tigriopus californicus.</title>
        <authorList>
            <person name="Barreto F.S."/>
            <person name="Watson E.T."/>
            <person name="Lima T.G."/>
            <person name="Willett C.S."/>
            <person name="Edmands S."/>
            <person name="Li W."/>
            <person name="Burton R.S."/>
        </authorList>
    </citation>
    <scope>NUCLEOTIDE SEQUENCE [LARGE SCALE GENOMIC DNA]</scope>
    <source>
        <strain evidence="3 4">San Diego</strain>
    </source>
</reference>
<gene>
    <name evidence="3" type="ORF">TCAL_05374</name>
</gene>
<keyword evidence="1" id="KW-0175">Coiled coil</keyword>
<accession>A0A553NPP0</accession>
<feature type="coiled-coil region" evidence="1">
    <location>
        <begin position="307"/>
        <end position="351"/>
    </location>
</feature>
<evidence type="ECO:0000256" key="2">
    <source>
        <dbReference type="SAM" id="MobiDB-lite"/>
    </source>
</evidence>
<feature type="non-terminal residue" evidence="3">
    <location>
        <position position="1"/>
    </location>
</feature>
<sequence>RRTLPILLVNKNDLSADIASELEKYIEAIKFQEIKQEEFIVTFAEKKSLPSETKSFILESLDNLRCSEHFLELSLSKSEQLQHRYQFGANLAEPNDSGYSTCERRESGGERKSLTETSTYNNGEKDYPLTKYRSGTGSKVGSFVVKPELERLLSKSGGSKDFKKLQERYRVYLNHFLKNLDIRRIKCNQWEEFKPSESAIDLYRHFQTMYKNSINFEELANDMFMKVSSKDRFSPVDVKLWLRGMANLKRFENATYEDWSFQTKDIEGKMLALSLRETKDRAVREDFREKRYQQSKICQSLHELLHYAKVKKEEKKAYEKLKLEERENLVRKEAEQKRRREKRRQVDLKKRLRVFKQEQMEIQCQRSFTLKRDLATLEKQRRETALLHYIRVNFRRVVAQKRQAEKEELKKTEASIILAKEARLESLKRKARKHLQLNYALPEVHNFCD</sequence>
<evidence type="ECO:0000313" key="3">
    <source>
        <dbReference type="EMBL" id="TRY67377.1"/>
    </source>
</evidence>
<proteinExistence type="predicted"/>
<dbReference type="AlphaFoldDB" id="A0A553NPP0"/>
<evidence type="ECO:0000313" key="4">
    <source>
        <dbReference type="Proteomes" id="UP000318571"/>
    </source>
</evidence>
<feature type="region of interest" description="Disordered" evidence="2">
    <location>
        <begin position="96"/>
        <end position="128"/>
    </location>
</feature>
<name>A0A553NPP0_TIGCA</name>
<comment type="caution">
    <text evidence="3">The sequence shown here is derived from an EMBL/GenBank/DDBJ whole genome shotgun (WGS) entry which is preliminary data.</text>
</comment>
<dbReference type="Proteomes" id="UP000318571">
    <property type="component" value="Chromosome 4"/>
</dbReference>
<organism evidence="3 4">
    <name type="scientific">Tigriopus californicus</name>
    <name type="common">Marine copepod</name>
    <dbReference type="NCBI Taxonomy" id="6832"/>
    <lineage>
        <taxon>Eukaryota</taxon>
        <taxon>Metazoa</taxon>
        <taxon>Ecdysozoa</taxon>
        <taxon>Arthropoda</taxon>
        <taxon>Crustacea</taxon>
        <taxon>Multicrustacea</taxon>
        <taxon>Hexanauplia</taxon>
        <taxon>Copepoda</taxon>
        <taxon>Harpacticoida</taxon>
        <taxon>Harpacticidae</taxon>
        <taxon>Tigriopus</taxon>
    </lineage>
</organism>
<evidence type="ECO:0000256" key="1">
    <source>
        <dbReference type="SAM" id="Coils"/>
    </source>
</evidence>
<feature type="non-terminal residue" evidence="3">
    <location>
        <position position="449"/>
    </location>
</feature>
<keyword evidence="4" id="KW-1185">Reference proteome</keyword>
<dbReference type="EMBL" id="VCGU01000011">
    <property type="protein sequence ID" value="TRY67377.1"/>
    <property type="molecule type" value="Genomic_DNA"/>
</dbReference>
<protein>
    <submittedName>
        <fullName evidence="3">Uncharacterized protein</fullName>
    </submittedName>
</protein>